<dbReference type="PANTHER" id="PTHR13789:SF236">
    <property type="entry name" value="MONOOXYGENASE, PUTATIVE (AFU_ORTHOLOGUE AFUA_6G12060)-RELATED"/>
    <property type="match status" value="1"/>
</dbReference>
<dbReference type="OrthoDB" id="9993796at2759"/>
<dbReference type="InterPro" id="IPR002938">
    <property type="entry name" value="FAD-bd"/>
</dbReference>
<dbReference type="Proteomes" id="UP000237144">
    <property type="component" value="Unassembled WGS sequence"/>
</dbReference>
<evidence type="ECO:0000256" key="6">
    <source>
        <dbReference type="SAM" id="MobiDB-lite"/>
    </source>
</evidence>
<evidence type="ECO:0000259" key="7">
    <source>
        <dbReference type="Pfam" id="PF01494"/>
    </source>
</evidence>
<evidence type="ECO:0000313" key="8">
    <source>
        <dbReference type="EMBL" id="POY72724.1"/>
    </source>
</evidence>
<dbReference type="Pfam" id="PF01494">
    <property type="entry name" value="FAD_binding_3"/>
    <property type="match status" value="1"/>
</dbReference>
<proteinExistence type="inferred from homology"/>
<dbReference type="SUPFAM" id="SSF51905">
    <property type="entry name" value="FAD/NAD(P)-binding domain"/>
    <property type="match status" value="1"/>
</dbReference>
<evidence type="ECO:0000256" key="4">
    <source>
        <dbReference type="ARBA" id="ARBA00023002"/>
    </source>
</evidence>
<dbReference type="InterPro" id="IPR036188">
    <property type="entry name" value="FAD/NAD-bd_sf"/>
</dbReference>
<keyword evidence="2" id="KW-0285">Flavoprotein</keyword>
<evidence type="ECO:0000256" key="3">
    <source>
        <dbReference type="ARBA" id="ARBA00022827"/>
    </source>
</evidence>
<dbReference type="GO" id="GO:0071949">
    <property type="term" value="F:FAD binding"/>
    <property type="evidence" value="ECO:0007669"/>
    <property type="project" value="InterPro"/>
</dbReference>
<dbReference type="EMBL" id="PJQD01000047">
    <property type="protein sequence ID" value="POY72724.1"/>
    <property type="molecule type" value="Genomic_DNA"/>
</dbReference>
<gene>
    <name evidence="8" type="ORF">BMF94_4131</name>
</gene>
<feature type="domain" description="FAD-binding" evidence="7">
    <location>
        <begin position="168"/>
        <end position="499"/>
    </location>
</feature>
<accession>A0A2S5B7H0</accession>
<keyword evidence="9" id="KW-1185">Reference proteome</keyword>
<dbReference type="GO" id="GO:0004497">
    <property type="term" value="F:monooxygenase activity"/>
    <property type="evidence" value="ECO:0007669"/>
    <property type="project" value="UniProtKB-KW"/>
</dbReference>
<comment type="similarity">
    <text evidence="1">Belongs to the paxM FAD-dependent monooxygenase family.</text>
</comment>
<evidence type="ECO:0000256" key="1">
    <source>
        <dbReference type="ARBA" id="ARBA00007992"/>
    </source>
</evidence>
<dbReference type="STRING" id="741276.A0A2S5B7H0"/>
<evidence type="ECO:0000256" key="5">
    <source>
        <dbReference type="ARBA" id="ARBA00023033"/>
    </source>
</evidence>
<dbReference type="PANTHER" id="PTHR13789">
    <property type="entry name" value="MONOOXYGENASE"/>
    <property type="match status" value="1"/>
</dbReference>
<evidence type="ECO:0000313" key="9">
    <source>
        <dbReference type="Proteomes" id="UP000237144"/>
    </source>
</evidence>
<keyword evidence="4" id="KW-0560">Oxidoreductase</keyword>
<protein>
    <recommendedName>
        <fullName evidence="7">FAD-binding domain-containing protein</fullName>
    </recommendedName>
</protein>
<comment type="caution">
    <text evidence="8">The sequence shown here is derived from an EMBL/GenBank/DDBJ whole genome shotgun (WGS) entry which is preliminary data.</text>
</comment>
<dbReference type="PRINTS" id="PR00420">
    <property type="entry name" value="RNGMNOXGNASE"/>
</dbReference>
<name>A0A2S5B7H0_9BASI</name>
<feature type="region of interest" description="Disordered" evidence="6">
    <location>
        <begin position="86"/>
        <end position="123"/>
    </location>
</feature>
<keyword evidence="5" id="KW-0503">Monooxygenase</keyword>
<reference evidence="8 9" key="1">
    <citation type="journal article" date="2018" name="Front. Microbiol.">
        <title>Prospects for Fungal Bioremediation of Acidic Radioactive Waste Sites: Characterization and Genome Sequence of Rhodotorula taiwanensis MD1149.</title>
        <authorList>
            <person name="Tkavc R."/>
            <person name="Matrosova V.Y."/>
            <person name="Grichenko O.E."/>
            <person name="Gostincar C."/>
            <person name="Volpe R.P."/>
            <person name="Klimenkova P."/>
            <person name="Gaidamakova E.K."/>
            <person name="Zhou C.E."/>
            <person name="Stewart B.J."/>
            <person name="Lyman M.G."/>
            <person name="Malfatti S.A."/>
            <person name="Rubinfeld B."/>
            <person name="Courtot M."/>
            <person name="Singh J."/>
            <person name="Dalgard C.L."/>
            <person name="Hamilton T."/>
            <person name="Frey K.G."/>
            <person name="Gunde-Cimerman N."/>
            <person name="Dugan L."/>
            <person name="Daly M.J."/>
        </authorList>
    </citation>
    <scope>NUCLEOTIDE SEQUENCE [LARGE SCALE GENOMIC DNA]</scope>
    <source>
        <strain evidence="8 9">MD1149</strain>
    </source>
</reference>
<dbReference type="InterPro" id="IPR050493">
    <property type="entry name" value="FAD-dep_Monooxygenase_BioMet"/>
</dbReference>
<dbReference type="AlphaFoldDB" id="A0A2S5B7H0"/>
<dbReference type="Gene3D" id="3.50.50.60">
    <property type="entry name" value="FAD/NAD(P)-binding domain"/>
    <property type="match status" value="1"/>
</dbReference>
<evidence type="ECO:0000256" key="2">
    <source>
        <dbReference type="ARBA" id="ARBA00022630"/>
    </source>
</evidence>
<keyword evidence="3" id="KW-0274">FAD</keyword>
<organism evidence="8 9">
    <name type="scientific">Rhodotorula taiwanensis</name>
    <dbReference type="NCBI Taxonomy" id="741276"/>
    <lineage>
        <taxon>Eukaryota</taxon>
        <taxon>Fungi</taxon>
        <taxon>Dikarya</taxon>
        <taxon>Basidiomycota</taxon>
        <taxon>Pucciniomycotina</taxon>
        <taxon>Microbotryomycetes</taxon>
        <taxon>Sporidiobolales</taxon>
        <taxon>Sporidiobolaceae</taxon>
        <taxon>Rhodotorula</taxon>
    </lineage>
</organism>
<sequence>MFSQASTLTSSSYFITPQTDELESLSAFALGTCGRSKASRAMAPPLFRAIHAAARRHRQRKLARSLAAREAEYGVDGEGEALAAGAVIDEDAGSREANGNEATERCSTDRLVPGVDKPQPSQELDVGAEGRWIKLPKDRLYEPPEEWSLPEEHGDLAFGGLNEPAALRVIVVGTGFAGLAAAIACARQGYSVTACERSAGISPHGDSILFGANASRILYRWGVGSDMYRRGGNRGGQWVFKQQDGRPVFTQQLSDVVNRYGAPILQGRRSTFLGCLGTEARLLGVDIRLASEVVRYWDSREEPAVVLRGGEVLRADVIIVADGVHSAARRLLTPHVRNGSPRQPSGYSIYRSAIPSGKLRNDSRCSHLLDGTIRTWLGKDRHVCMYPMENGTSIAFTYTHRDVPDQCPASLDWRDRKPIAGMLKELEGWDPVLLAALSHFATSLHWTILDEEPEQEWVRAGGKICFIGDSVHAMMPTAFQGGSQAIEDGAAAAVCLAMAGGRPEDVPLALKVFEAMRRPRVCVAQALGQAQQDIWHEYFDDPSQRDDGARSGTAASLHPISFDLYGYDIEDDVLRHFSEVATAIDVNVHLNKQRTAEAAQKANIAVGVQRLSLADCMDCDVLWEESGAV</sequence>
<dbReference type="SUPFAM" id="SSF54373">
    <property type="entry name" value="FAD-linked reductases, C-terminal domain"/>
    <property type="match status" value="1"/>
</dbReference>